<dbReference type="AlphaFoldDB" id="A0A1H2EYI4"/>
<gene>
    <name evidence="12" type="ORF">SAMN05216210_1120</name>
</gene>
<keyword evidence="9" id="KW-0460">Magnesium</keyword>
<organism evidence="12 13">
    <name type="scientific">Halopseudomonas salegens</name>
    <dbReference type="NCBI Taxonomy" id="1434072"/>
    <lineage>
        <taxon>Bacteria</taxon>
        <taxon>Pseudomonadati</taxon>
        <taxon>Pseudomonadota</taxon>
        <taxon>Gammaproteobacteria</taxon>
        <taxon>Pseudomonadales</taxon>
        <taxon>Pseudomonadaceae</taxon>
        <taxon>Halopseudomonas</taxon>
    </lineage>
</organism>
<evidence type="ECO:0000256" key="1">
    <source>
        <dbReference type="ARBA" id="ARBA00001946"/>
    </source>
</evidence>
<dbReference type="SUPFAM" id="SSF143631">
    <property type="entry name" value="ApbE-like"/>
    <property type="match status" value="1"/>
</dbReference>
<dbReference type="RefSeq" id="WP_157719092.1">
    <property type="nucleotide sequence ID" value="NZ_LT629787.1"/>
</dbReference>
<evidence type="ECO:0000256" key="7">
    <source>
        <dbReference type="ARBA" id="ARBA00022723"/>
    </source>
</evidence>
<evidence type="ECO:0000256" key="10">
    <source>
        <dbReference type="ARBA" id="ARBA00031306"/>
    </source>
</evidence>
<evidence type="ECO:0000256" key="11">
    <source>
        <dbReference type="ARBA" id="ARBA00048540"/>
    </source>
</evidence>
<keyword evidence="7" id="KW-0479">Metal-binding</keyword>
<dbReference type="PANTHER" id="PTHR30040">
    <property type="entry name" value="THIAMINE BIOSYNTHESIS LIPOPROTEIN APBE"/>
    <property type="match status" value="1"/>
</dbReference>
<name>A0A1H2EYI4_9GAMM</name>
<comment type="similarity">
    <text evidence="2">Belongs to the ApbE family.</text>
</comment>
<keyword evidence="13" id="KW-1185">Reference proteome</keyword>
<evidence type="ECO:0000256" key="5">
    <source>
        <dbReference type="ARBA" id="ARBA00022630"/>
    </source>
</evidence>
<dbReference type="InterPro" id="IPR024932">
    <property type="entry name" value="ApbE"/>
</dbReference>
<dbReference type="EMBL" id="LT629787">
    <property type="protein sequence ID" value="SDT99798.1"/>
    <property type="molecule type" value="Genomic_DNA"/>
</dbReference>
<evidence type="ECO:0000256" key="6">
    <source>
        <dbReference type="ARBA" id="ARBA00022679"/>
    </source>
</evidence>
<dbReference type="InterPro" id="IPR003374">
    <property type="entry name" value="ApbE-like_sf"/>
</dbReference>
<comment type="cofactor">
    <cofactor evidence="1">
        <name>Mg(2+)</name>
        <dbReference type="ChEBI" id="CHEBI:18420"/>
    </cofactor>
</comment>
<dbReference type="Proteomes" id="UP000243924">
    <property type="component" value="Chromosome I"/>
</dbReference>
<proteinExistence type="inferred from homology"/>
<reference evidence="13" key="1">
    <citation type="submission" date="2016-10" db="EMBL/GenBank/DDBJ databases">
        <authorList>
            <person name="Varghese N."/>
            <person name="Submissions S."/>
        </authorList>
    </citation>
    <scope>NUCLEOTIDE SEQUENCE [LARGE SCALE GENOMIC DNA]</scope>
    <source>
        <strain evidence="13">CECT 8338</strain>
    </source>
</reference>
<dbReference type="Pfam" id="PF02424">
    <property type="entry name" value="ApbE"/>
    <property type="match status" value="1"/>
</dbReference>
<comment type="catalytic activity">
    <reaction evidence="11">
        <text>L-threonyl-[protein] + FAD = FMN-L-threonyl-[protein] + AMP + H(+)</text>
        <dbReference type="Rhea" id="RHEA:36847"/>
        <dbReference type="Rhea" id="RHEA-COMP:11060"/>
        <dbReference type="Rhea" id="RHEA-COMP:11061"/>
        <dbReference type="ChEBI" id="CHEBI:15378"/>
        <dbReference type="ChEBI" id="CHEBI:30013"/>
        <dbReference type="ChEBI" id="CHEBI:57692"/>
        <dbReference type="ChEBI" id="CHEBI:74257"/>
        <dbReference type="ChEBI" id="CHEBI:456215"/>
        <dbReference type="EC" id="2.7.1.180"/>
    </reaction>
</comment>
<evidence type="ECO:0000313" key="12">
    <source>
        <dbReference type="EMBL" id="SDT99798.1"/>
    </source>
</evidence>
<evidence type="ECO:0000256" key="3">
    <source>
        <dbReference type="ARBA" id="ARBA00011955"/>
    </source>
</evidence>
<evidence type="ECO:0000313" key="13">
    <source>
        <dbReference type="Proteomes" id="UP000243924"/>
    </source>
</evidence>
<keyword evidence="12" id="KW-0449">Lipoprotein</keyword>
<protein>
    <recommendedName>
        <fullName evidence="4">FAD:protein FMN transferase</fullName>
        <ecNumber evidence="3">2.7.1.180</ecNumber>
    </recommendedName>
    <alternativeName>
        <fullName evidence="10">Flavin transferase</fullName>
    </alternativeName>
</protein>
<keyword evidence="8" id="KW-0274">FAD</keyword>
<keyword evidence="6" id="KW-0808">Transferase</keyword>
<evidence type="ECO:0000256" key="8">
    <source>
        <dbReference type="ARBA" id="ARBA00022827"/>
    </source>
</evidence>
<keyword evidence="5" id="KW-0285">Flavoprotein</keyword>
<dbReference type="STRING" id="1434072.SAMN05216210_1120"/>
<dbReference type="PANTHER" id="PTHR30040:SF2">
    <property type="entry name" value="FAD:PROTEIN FMN TRANSFERASE"/>
    <property type="match status" value="1"/>
</dbReference>
<evidence type="ECO:0000256" key="4">
    <source>
        <dbReference type="ARBA" id="ARBA00016337"/>
    </source>
</evidence>
<dbReference type="EC" id="2.7.1.180" evidence="3"/>
<sequence length="319" mass="35434">MAAVLAALLAGCFISGNSVREVEGDSRFGSYSLKWLDRPGTPAADDLRPRLHARIEQLATELLAQADSPLAQFNRLPLGECLAVPDSVRQLVQHLQALHAFSLEQVETGHAPMVRWWLLTEDGTPLSSTQQQAAVTLEGDQLCREMALQLDLSSLANSYAVDVLDDWLLQNGIENYMLDMAGDVRVKGYQADGRPWRIAVEAPHDHARLAYQLLDLDGHAAVRAGEYQDYVARSRNQSVWPQALTAEQTHQPLRCVTVFAESAVEADTLAHLLMFMGAEQGWRFARERDISAFFVERYAEQGFVSRGTPAFNALKNSEE</sequence>
<evidence type="ECO:0000256" key="9">
    <source>
        <dbReference type="ARBA" id="ARBA00022842"/>
    </source>
</evidence>
<dbReference type="OrthoDB" id="9778595at2"/>
<dbReference type="GO" id="GO:0046872">
    <property type="term" value="F:metal ion binding"/>
    <property type="evidence" value="ECO:0007669"/>
    <property type="project" value="UniProtKB-KW"/>
</dbReference>
<dbReference type="GO" id="GO:0016740">
    <property type="term" value="F:transferase activity"/>
    <property type="evidence" value="ECO:0007669"/>
    <property type="project" value="UniProtKB-KW"/>
</dbReference>
<evidence type="ECO:0000256" key="2">
    <source>
        <dbReference type="ARBA" id="ARBA00008282"/>
    </source>
</evidence>
<dbReference type="Gene3D" id="3.10.520.10">
    <property type="entry name" value="ApbE-like domains"/>
    <property type="match status" value="1"/>
</dbReference>
<accession>A0A1H2EYI4</accession>